<feature type="chain" id="PRO_5039684201" evidence="5">
    <location>
        <begin position="21"/>
        <end position="408"/>
    </location>
</feature>
<dbReference type="InterPro" id="IPR025997">
    <property type="entry name" value="SBP_2_dom"/>
</dbReference>
<comment type="subcellular location">
    <subcellularLocation>
        <location evidence="1">Cell envelope</location>
    </subcellularLocation>
</comment>
<dbReference type="eggNOG" id="COG1879">
    <property type="taxonomic scope" value="Bacteria"/>
</dbReference>
<evidence type="ECO:0000259" key="6">
    <source>
        <dbReference type="Pfam" id="PF13407"/>
    </source>
</evidence>
<evidence type="ECO:0000313" key="8">
    <source>
        <dbReference type="Proteomes" id="UP000005753"/>
    </source>
</evidence>
<reference evidence="7 8" key="2">
    <citation type="submission" date="2012-02" db="EMBL/GenBank/DDBJ databases">
        <title>Improved High-Quality Draft sequence of Eubacterium cellulosolvens 6.</title>
        <authorList>
            <consortium name="US DOE Joint Genome Institute"/>
            <person name="Lucas S."/>
            <person name="Han J."/>
            <person name="Lapidus A."/>
            <person name="Cheng J.-F."/>
            <person name="Goodwin L."/>
            <person name="Pitluck S."/>
            <person name="Peters L."/>
            <person name="Mikhailova N."/>
            <person name="Gu W."/>
            <person name="Detter J.C."/>
            <person name="Han C."/>
            <person name="Tapia R."/>
            <person name="Land M."/>
            <person name="Hauser L."/>
            <person name="Kyrpides N."/>
            <person name="Ivanova N."/>
            <person name="Pagani I."/>
            <person name="Johnson E."/>
            <person name="Mukhopadhyay B."/>
            <person name="Anderson I."/>
            <person name="Woyke T."/>
        </authorList>
    </citation>
    <scope>NUCLEOTIDE SEQUENCE [LARGE SCALE GENOMIC DNA]</scope>
    <source>
        <strain evidence="7 8">6</strain>
    </source>
</reference>
<dbReference type="Gene3D" id="3.40.50.2300">
    <property type="match status" value="2"/>
</dbReference>
<dbReference type="GO" id="GO:0030246">
    <property type="term" value="F:carbohydrate binding"/>
    <property type="evidence" value="ECO:0007669"/>
    <property type="project" value="UniProtKB-ARBA"/>
</dbReference>
<comment type="similarity">
    <text evidence="2">Belongs to the bacterial solute-binding protein 2 family.</text>
</comment>
<evidence type="ECO:0000256" key="2">
    <source>
        <dbReference type="ARBA" id="ARBA00007639"/>
    </source>
</evidence>
<feature type="region of interest" description="Disordered" evidence="4">
    <location>
        <begin position="28"/>
        <end position="69"/>
    </location>
</feature>
<evidence type="ECO:0000313" key="7">
    <source>
        <dbReference type="EMBL" id="EIM57533.1"/>
    </source>
</evidence>
<accession>I5AUR0</accession>
<dbReference type="HOGENOM" id="CLU_037628_3_3_9"/>
<dbReference type="InterPro" id="IPR028082">
    <property type="entry name" value="Peripla_BP_I"/>
</dbReference>
<feature type="domain" description="Periplasmic binding protein" evidence="6">
    <location>
        <begin position="85"/>
        <end position="380"/>
    </location>
</feature>
<dbReference type="PANTHER" id="PTHR46847:SF1">
    <property type="entry name" value="D-ALLOSE-BINDING PERIPLASMIC PROTEIN-RELATED"/>
    <property type="match status" value="1"/>
</dbReference>
<proteinExistence type="inferred from homology"/>
<dbReference type="OrthoDB" id="9800520at2"/>
<dbReference type="EMBL" id="CM001487">
    <property type="protein sequence ID" value="EIM57533.1"/>
    <property type="molecule type" value="Genomic_DNA"/>
</dbReference>
<dbReference type="PROSITE" id="PS51257">
    <property type="entry name" value="PROKAR_LIPOPROTEIN"/>
    <property type="match status" value="1"/>
</dbReference>
<organism evidence="7 8">
    <name type="scientific">Eubacterium cellulosolvens (strain ATCC 43171 / JCM 9499 / 6)</name>
    <name type="common">Cillobacterium cellulosolvens</name>
    <dbReference type="NCBI Taxonomy" id="633697"/>
    <lineage>
        <taxon>Bacteria</taxon>
        <taxon>Bacillati</taxon>
        <taxon>Bacillota</taxon>
        <taxon>Clostridia</taxon>
        <taxon>Eubacteriales</taxon>
        <taxon>Eubacteriaceae</taxon>
        <taxon>Eubacterium</taxon>
    </lineage>
</organism>
<keyword evidence="7" id="KW-0813">Transport</keyword>
<name>I5AUR0_EUBC6</name>
<dbReference type="GO" id="GO:0030313">
    <property type="term" value="C:cell envelope"/>
    <property type="evidence" value="ECO:0007669"/>
    <property type="project" value="UniProtKB-SubCell"/>
</dbReference>
<evidence type="ECO:0000256" key="5">
    <source>
        <dbReference type="SAM" id="SignalP"/>
    </source>
</evidence>
<keyword evidence="3 5" id="KW-0732">Signal</keyword>
<dbReference type="Proteomes" id="UP000005753">
    <property type="component" value="Chromosome"/>
</dbReference>
<dbReference type="PANTHER" id="PTHR46847">
    <property type="entry name" value="D-ALLOSE-BINDING PERIPLASMIC PROTEIN-RELATED"/>
    <property type="match status" value="1"/>
</dbReference>
<dbReference type="SUPFAM" id="SSF53822">
    <property type="entry name" value="Periplasmic binding protein-like I"/>
    <property type="match status" value="1"/>
</dbReference>
<sequence>MKKKIMAAILSTTMTAALLAGCGTGGSSGSGGKEAGGTESAESLDAFSWSEDERSVSQESGAAGSEDIPVQFEGINADSAYDFPVIVKSFQSTYWQAAIKGMDYAASELGVTYKAEGPESDSDIADQVNMLNSAIASRPAGIGLAACDTTAVIPSLQDCADQKIPVVAFDTGVADAPDGSIVCTVTTDNGAAGATAADNMYEAIKDVIAGAKGTVRIGEVNQDASALNIQQRGLGFLNEMIMLLQKDGKTVAVEGNEFYVNAVEGADKGDVDVIIEVSVPEQTSVELCATEAQTILSKDDTIAIFGSNQTATEGILAADASLSVLGSDAENGDVIGVGFDAGSIVKNAVADRTLYGAVTQSPLMMGYYTLYALTAAANGATLEDVPTAGYWYNADNMNDDTIAPNLYD</sequence>
<evidence type="ECO:0000256" key="4">
    <source>
        <dbReference type="SAM" id="MobiDB-lite"/>
    </source>
</evidence>
<gene>
    <name evidence="7" type="ORF">EubceDRAFT1_1756</name>
</gene>
<evidence type="ECO:0000256" key="1">
    <source>
        <dbReference type="ARBA" id="ARBA00004196"/>
    </source>
</evidence>
<feature type="signal peptide" evidence="5">
    <location>
        <begin position="1"/>
        <end position="20"/>
    </location>
</feature>
<protein>
    <submittedName>
        <fullName evidence="7">ABC-type sugar transport system, periplasmic component</fullName>
    </submittedName>
</protein>
<dbReference type="STRING" id="633697.EubceDRAFT1_1756"/>
<reference evidence="7 8" key="1">
    <citation type="submission" date="2010-08" db="EMBL/GenBank/DDBJ databases">
        <authorList>
            <consortium name="US DOE Joint Genome Institute (JGI-PGF)"/>
            <person name="Lucas S."/>
            <person name="Copeland A."/>
            <person name="Lapidus A."/>
            <person name="Cheng J.-F."/>
            <person name="Bruce D."/>
            <person name="Goodwin L."/>
            <person name="Pitluck S."/>
            <person name="Land M.L."/>
            <person name="Hauser L."/>
            <person name="Chang Y.-J."/>
            <person name="Anderson I.J."/>
            <person name="Johnson E."/>
            <person name="Mulhopadhyay B."/>
            <person name="Kyrpides N."/>
            <person name="Woyke T.J."/>
        </authorList>
    </citation>
    <scope>NUCLEOTIDE SEQUENCE [LARGE SCALE GENOMIC DNA]</scope>
    <source>
        <strain evidence="7 8">6</strain>
    </source>
</reference>
<evidence type="ECO:0000256" key="3">
    <source>
        <dbReference type="ARBA" id="ARBA00022729"/>
    </source>
</evidence>
<dbReference type="Pfam" id="PF13407">
    <property type="entry name" value="Peripla_BP_4"/>
    <property type="match status" value="1"/>
</dbReference>
<keyword evidence="7" id="KW-0762">Sugar transport</keyword>
<dbReference type="AlphaFoldDB" id="I5AUR0"/>
<keyword evidence="8" id="KW-1185">Reference proteome</keyword>